<sequence length="267" mass="29160">MSEDCVERADVAQSNTYKWEVVGSGPTGNSVVDSGDGEFGIPDDCTGRTCTNHIEVGTAVFDRVVADIVIEHRNAVLDARLEEEPDPDRPLDQVTIQVCDGNGVEMLSATAVLTYPVVTVADTETYRKQVALAEKRERRRRERRDKAIAAGTSAPRSGPADPRLAGLILNLRVEADTVREEVPDADHCREQLALAQNTVQAATEAAARARISGTQGEFEHAHAFIQRWTPRINRWAAFLELTTEAYADADAVDALADRISLQPPVDN</sequence>
<gene>
    <name evidence="2" type="ORF">OG563_45300</name>
</gene>
<evidence type="ECO:0000256" key="1">
    <source>
        <dbReference type="SAM" id="MobiDB-lite"/>
    </source>
</evidence>
<proteinExistence type="predicted"/>
<evidence type="ECO:0000313" key="3">
    <source>
        <dbReference type="Proteomes" id="UP001432062"/>
    </source>
</evidence>
<dbReference type="EMBL" id="CP109441">
    <property type="protein sequence ID" value="WUV46203.1"/>
    <property type="molecule type" value="Genomic_DNA"/>
</dbReference>
<organism evidence="2 3">
    <name type="scientific">Nocardia vinacea</name>
    <dbReference type="NCBI Taxonomy" id="96468"/>
    <lineage>
        <taxon>Bacteria</taxon>
        <taxon>Bacillati</taxon>
        <taxon>Actinomycetota</taxon>
        <taxon>Actinomycetes</taxon>
        <taxon>Mycobacteriales</taxon>
        <taxon>Nocardiaceae</taxon>
        <taxon>Nocardia</taxon>
    </lineage>
</organism>
<evidence type="ECO:0000313" key="2">
    <source>
        <dbReference type="EMBL" id="WUV46203.1"/>
    </source>
</evidence>
<dbReference type="RefSeq" id="WP_329409790.1">
    <property type="nucleotide sequence ID" value="NZ_CP109441.1"/>
</dbReference>
<reference evidence="2" key="1">
    <citation type="submission" date="2022-10" db="EMBL/GenBank/DDBJ databases">
        <title>The complete genomes of actinobacterial strains from the NBC collection.</title>
        <authorList>
            <person name="Joergensen T.S."/>
            <person name="Alvarez Arevalo M."/>
            <person name="Sterndorff E.B."/>
            <person name="Faurdal D."/>
            <person name="Vuksanovic O."/>
            <person name="Mourched A.-S."/>
            <person name="Charusanti P."/>
            <person name="Shaw S."/>
            <person name="Blin K."/>
            <person name="Weber T."/>
        </authorList>
    </citation>
    <scope>NUCLEOTIDE SEQUENCE</scope>
    <source>
        <strain evidence="2">NBC_01482</strain>
    </source>
</reference>
<dbReference type="Proteomes" id="UP001432062">
    <property type="component" value="Chromosome"/>
</dbReference>
<name>A0ABZ1YT51_9NOCA</name>
<protein>
    <submittedName>
        <fullName evidence="2">Uncharacterized protein</fullName>
    </submittedName>
</protein>
<accession>A0ABZ1YT51</accession>
<keyword evidence="3" id="KW-1185">Reference proteome</keyword>
<feature type="region of interest" description="Disordered" evidence="1">
    <location>
        <begin position="133"/>
        <end position="159"/>
    </location>
</feature>